<proteinExistence type="predicted"/>
<dbReference type="Pfam" id="PF01208">
    <property type="entry name" value="URO-D"/>
    <property type="match status" value="1"/>
</dbReference>
<sequence length="370" mass="41966">MTKTELYENIKELGPEMNPQERMMLYMQGKEVDCLPYSLLSHEALAYIWGFTTENLRHSFESMCALLERKRDLYGEPGISGGLGLRGLSEALGSKLKYPENSEDMVVEHILKDYDQLDALEEFEVEKNTILLNKLDLMKRLMDHFPDMPAFGGVAGPMSTAISIRRIELVLRDMVRDPEHLHRLLDFCVTCNLKWVKTLHETFGITSISIADPATTTDILGYKYYREFSYPYMKKLFDGIMEITHQVPSLHICGHSKKILPDLADIGFNNFSLDNCENLEEIKNLIGDRMLLGGNIAPVDVMMNGSIDDVIEATRQVIYYGSDSPCGYIVMPGCQVPRGTPLENIDALRYAVRKYSKGAVKGKRINSLEE</sequence>
<dbReference type="EMBL" id="QRIC01000004">
    <property type="protein sequence ID" value="RHG27807.1"/>
    <property type="molecule type" value="Genomic_DNA"/>
</dbReference>
<dbReference type="AlphaFoldDB" id="A0A414T0Z2"/>
<dbReference type="InterPro" id="IPR052024">
    <property type="entry name" value="Methanogen_methyltrans"/>
</dbReference>
<keyword evidence="3" id="KW-1185">Reference proteome</keyword>
<reference evidence="2 3" key="1">
    <citation type="submission" date="2018-08" db="EMBL/GenBank/DDBJ databases">
        <title>A genome reference for cultivated species of the human gut microbiota.</title>
        <authorList>
            <person name="Zou Y."/>
            <person name="Xue W."/>
            <person name="Luo G."/>
        </authorList>
    </citation>
    <scope>NUCLEOTIDE SEQUENCE [LARGE SCALE GENOMIC DNA]</scope>
    <source>
        <strain evidence="2 3">AM22-22</strain>
    </source>
</reference>
<dbReference type="InterPro" id="IPR038071">
    <property type="entry name" value="UROD/MetE-like_sf"/>
</dbReference>
<evidence type="ECO:0000259" key="1">
    <source>
        <dbReference type="Pfam" id="PF01208"/>
    </source>
</evidence>
<dbReference type="PANTHER" id="PTHR47099">
    <property type="entry name" value="METHYLCOBAMIDE:COM METHYLTRANSFERASE MTBA"/>
    <property type="match status" value="1"/>
</dbReference>
<dbReference type="GO" id="GO:0006779">
    <property type="term" value="P:porphyrin-containing compound biosynthetic process"/>
    <property type="evidence" value="ECO:0007669"/>
    <property type="project" value="InterPro"/>
</dbReference>
<dbReference type="PANTHER" id="PTHR47099:SF1">
    <property type="entry name" value="METHYLCOBAMIDE:COM METHYLTRANSFERASE MTBA"/>
    <property type="match status" value="1"/>
</dbReference>
<dbReference type="RefSeq" id="WP_118224401.1">
    <property type="nucleotide sequence ID" value="NZ_QRIC01000004.1"/>
</dbReference>
<dbReference type="GO" id="GO:0004853">
    <property type="term" value="F:uroporphyrinogen decarboxylase activity"/>
    <property type="evidence" value="ECO:0007669"/>
    <property type="project" value="InterPro"/>
</dbReference>
<organism evidence="2 3">
    <name type="scientific">Dorea longicatena</name>
    <dbReference type="NCBI Taxonomy" id="88431"/>
    <lineage>
        <taxon>Bacteria</taxon>
        <taxon>Bacillati</taxon>
        <taxon>Bacillota</taxon>
        <taxon>Clostridia</taxon>
        <taxon>Lachnospirales</taxon>
        <taxon>Lachnospiraceae</taxon>
        <taxon>Dorea</taxon>
    </lineage>
</organism>
<dbReference type="Proteomes" id="UP000284095">
    <property type="component" value="Unassembled WGS sequence"/>
</dbReference>
<name>A0A414T0Z2_9FIRM</name>
<protein>
    <submittedName>
        <fullName evidence="2">Uroporphyrinogen decarboxylase</fullName>
    </submittedName>
</protein>
<comment type="caution">
    <text evidence="2">The sequence shown here is derived from an EMBL/GenBank/DDBJ whole genome shotgun (WGS) entry which is preliminary data.</text>
</comment>
<dbReference type="Gene3D" id="3.20.20.210">
    <property type="match status" value="1"/>
</dbReference>
<dbReference type="InterPro" id="IPR000257">
    <property type="entry name" value="Uroporphyrinogen_deCOase"/>
</dbReference>
<evidence type="ECO:0000313" key="2">
    <source>
        <dbReference type="EMBL" id="RHG27807.1"/>
    </source>
</evidence>
<evidence type="ECO:0000313" key="3">
    <source>
        <dbReference type="Proteomes" id="UP000284095"/>
    </source>
</evidence>
<gene>
    <name evidence="2" type="ORF">DW265_03335</name>
</gene>
<accession>A0A414T0Z2</accession>
<dbReference type="SUPFAM" id="SSF51726">
    <property type="entry name" value="UROD/MetE-like"/>
    <property type="match status" value="1"/>
</dbReference>
<feature type="domain" description="Uroporphyrinogen decarboxylase (URO-D)" evidence="1">
    <location>
        <begin position="19"/>
        <end position="355"/>
    </location>
</feature>
<dbReference type="CDD" id="cd03465">
    <property type="entry name" value="URO-D_like"/>
    <property type="match status" value="1"/>
</dbReference>